<accession>A0A9W7Y227</accession>
<feature type="region of interest" description="Disordered" evidence="3">
    <location>
        <begin position="49"/>
        <end position="171"/>
    </location>
</feature>
<feature type="region of interest" description="Disordered" evidence="3">
    <location>
        <begin position="309"/>
        <end position="360"/>
    </location>
</feature>
<dbReference type="OrthoDB" id="6513151at2759"/>
<dbReference type="Gene3D" id="1.10.510.10">
    <property type="entry name" value="Transferase(Phosphotransferase) domain 1"/>
    <property type="match status" value="1"/>
</dbReference>
<dbReference type="InterPro" id="IPR008271">
    <property type="entry name" value="Ser/Thr_kinase_AS"/>
</dbReference>
<reference evidence="5" key="1">
    <citation type="submission" date="2022-07" db="EMBL/GenBank/DDBJ databases">
        <title>Phylogenomic reconstructions and comparative analyses of Kickxellomycotina fungi.</title>
        <authorList>
            <person name="Reynolds N.K."/>
            <person name="Stajich J.E."/>
            <person name="Barry K."/>
            <person name="Grigoriev I.V."/>
            <person name="Crous P."/>
            <person name="Smith M.E."/>
        </authorList>
    </citation>
    <scope>NUCLEOTIDE SEQUENCE</scope>
    <source>
        <strain evidence="5">NBRC 32514</strain>
    </source>
</reference>
<dbReference type="AlphaFoldDB" id="A0A9W7Y227"/>
<keyword evidence="6" id="KW-1185">Reference proteome</keyword>
<keyword evidence="5" id="KW-0808">Transferase</keyword>
<organism evidence="5 6">
    <name type="scientific">Coemansia erecta</name>
    <dbReference type="NCBI Taxonomy" id="147472"/>
    <lineage>
        <taxon>Eukaryota</taxon>
        <taxon>Fungi</taxon>
        <taxon>Fungi incertae sedis</taxon>
        <taxon>Zoopagomycota</taxon>
        <taxon>Kickxellomycotina</taxon>
        <taxon>Kickxellomycetes</taxon>
        <taxon>Kickxellales</taxon>
        <taxon>Kickxellaceae</taxon>
        <taxon>Coemansia</taxon>
    </lineage>
</organism>
<feature type="domain" description="Protein kinase" evidence="4">
    <location>
        <begin position="412"/>
        <end position="708"/>
    </location>
</feature>
<sequence length="734" mass="80465">MGIVSDTVKRVENDLEHHLHHREVEHGAHHNHQHQKCAQDAVMSQTPFQHSPLASGKATGPPSSSSSSVMLSDASGRQSSRPSRHTSLKIRTDSANQPNSALGGHETPTIAYRTPTSHTTQSNDVSADASAATSANNSPPHSINSSSSATNLARDSAVQHPSSYRAQRNFEPVPEDKVFAVSNTNLRSVQRHSSQIRDSMGNGRTCQGMDDAFGRRGRPSDEAGANARVSDQSPSSGDYATDAAVADDLSQAVRDSSIEPSGREVPSSREGSAHSVSREPSQNTLHRNQSGAEDTHAAKIAAESGDTITPASAAAATSTTPAFAADDKPAKPLTESREPTLAERTVPTRHAHTPSEFADAKQRLAAGTTRDPTLLPSEHQAPESHIEPCAAMAPKKPCPIYSTHKATLNQFGRQTKVIGKGTGGTVRLLQGAEVNARPPSLRSGPPSSHNGDEPAPYLPSEHKLFAVKEFRKRRQDETPRAYMKKVTSEFCIGSSVHQENVIETLDLIFEGDHVYEIMEYCPHDLFTFVAMGDMDLEETFCWFKQVCQGVQYLHKIGIAHRDLKLENCLVTERGIVKIIDFGCATVFKTPFQKEPSKVVGVCGSDPYIAPEVLLSRRQLPYYAQVADIWSVGIMYMCMTLLKFPWRIADIDGDRNYGSYIRDWPRGREKLFAQLPKLRHDGQKVIEGMVYPEIKGRLTMDQVMESEWMKEIEVCHSNAPAKSHVHHMKASAERT</sequence>
<dbReference type="GO" id="GO:0005524">
    <property type="term" value="F:ATP binding"/>
    <property type="evidence" value="ECO:0007669"/>
    <property type="project" value="UniProtKB-KW"/>
</dbReference>
<dbReference type="GO" id="GO:0005737">
    <property type="term" value="C:cytoplasm"/>
    <property type="evidence" value="ECO:0007669"/>
    <property type="project" value="TreeGrafter"/>
</dbReference>
<dbReference type="EMBL" id="JANBOJ010000105">
    <property type="protein sequence ID" value="KAJ1722573.1"/>
    <property type="molecule type" value="Genomic_DNA"/>
</dbReference>
<feature type="compositionally biased region" description="Basic and acidic residues" evidence="3">
    <location>
        <begin position="212"/>
        <end position="221"/>
    </location>
</feature>
<feature type="region of interest" description="Disordered" evidence="3">
    <location>
        <begin position="432"/>
        <end position="458"/>
    </location>
</feature>
<feature type="compositionally biased region" description="Polar residues" evidence="3">
    <location>
        <begin position="184"/>
        <end position="205"/>
    </location>
</feature>
<name>A0A9W7Y227_9FUNG</name>
<feature type="compositionally biased region" description="Low complexity" evidence="3">
    <location>
        <begin position="122"/>
        <end position="151"/>
    </location>
</feature>
<feature type="compositionally biased region" description="Low complexity" evidence="3">
    <location>
        <begin position="437"/>
        <end position="448"/>
    </location>
</feature>
<keyword evidence="5" id="KW-0418">Kinase</keyword>
<evidence type="ECO:0000256" key="2">
    <source>
        <dbReference type="ARBA" id="ARBA00022840"/>
    </source>
</evidence>
<evidence type="ECO:0000259" key="4">
    <source>
        <dbReference type="PROSITE" id="PS50011"/>
    </source>
</evidence>
<evidence type="ECO:0000313" key="6">
    <source>
        <dbReference type="Proteomes" id="UP001149813"/>
    </source>
</evidence>
<evidence type="ECO:0000256" key="3">
    <source>
        <dbReference type="SAM" id="MobiDB-lite"/>
    </source>
</evidence>
<keyword evidence="1" id="KW-0547">Nucleotide-binding</keyword>
<gene>
    <name evidence="5" type="primary">HRK1_2</name>
    <name evidence="5" type="ORF">LPJ53_003033</name>
</gene>
<feature type="compositionally biased region" description="Polar residues" evidence="3">
    <location>
        <begin position="274"/>
        <end position="292"/>
    </location>
</feature>
<dbReference type="PANTHER" id="PTHR24346:SF30">
    <property type="entry name" value="MATERNAL EMBRYONIC LEUCINE ZIPPER KINASE"/>
    <property type="match status" value="1"/>
</dbReference>
<feature type="region of interest" description="Disordered" evidence="3">
    <location>
        <begin position="184"/>
        <end position="240"/>
    </location>
</feature>
<feature type="compositionally biased region" description="Polar residues" evidence="3">
    <location>
        <begin position="229"/>
        <end position="238"/>
    </location>
</feature>
<proteinExistence type="predicted"/>
<dbReference type="GO" id="GO:0035556">
    <property type="term" value="P:intracellular signal transduction"/>
    <property type="evidence" value="ECO:0007669"/>
    <property type="project" value="TreeGrafter"/>
</dbReference>
<keyword evidence="5" id="KW-0723">Serine/threonine-protein kinase</keyword>
<dbReference type="GO" id="GO:0004674">
    <property type="term" value="F:protein serine/threonine kinase activity"/>
    <property type="evidence" value="ECO:0007669"/>
    <property type="project" value="UniProtKB-KW"/>
</dbReference>
<dbReference type="InterPro" id="IPR000719">
    <property type="entry name" value="Prot_kinase_dom"/>
</dbReference>
<keyword evidence="2" id="KW-0067">ATP-binding</keyword>
<dbReference type="SMART" id="SM00220">
    <property type="entry name" value="S_TKc"/>
    <property type="match status" value="1"/>
</dbReference>
<feature type="compositionally biased region" description="Basic and acidic residues" evidence="3">
    <location>
        <begin position="325"/>
        <end position="341"/>
    </location>
</feature>
<evidence type="ECO:0000313" key="5">
    <source>
        <dbReference type="EMBL" id="KAJ1722573.1"/>
    </source>
</evidence>
<dbReference type="Pfam" id="PF00069">
    <property type="entry name" value="Pkinase"/>
    <property type="match status" value="1"/>
</dbReference>
<feature type="compositionally biased region" description="Low complexity" evidence="3">
    <location>
        <begin position="309"/>
        <end position="324"/>
    </location>
</feature>
<dbReference type="PROSITE" id="PS00108">
    <property type="entry name" value="PROTEIN_KINASE_ST"/>
    <property type="match status" value="1"/>
</dbReference>
<dbReference type="Proteomes" id="UP001149813">
    <property type="component" value="Unassembled WGS sequence"/>
</dbReference>
<evidence type="ECO:0000256" key="1">
    <source>
        <dbReference type="ARBA" id="ARBA00022741"/>
    </source>
</evidence>
<dbReference type="InterPro" id="IPR011009">
    <property type="entry name" value="Kinase-like_dom_sf"/>
</dbReference>
<feature type="region of interest" description="Disordered" evidence="3">
    <location>
        <begin position="253"/>
        <end position="295"/>
    </location>
</feature>
<dbReference type="PANTHER" id="PTHR24346">
    <property type="entry name" value="MAP/MICROTUBULE AFFINITY-REGULATING KINASE"/>
    <property type="match status" value="1"/>
</dbReference>
<protein>
    <submittedName>
        <fullName evidence="5">Serine/threonine protein kinase</fullName>
    </submittedName>
</protein>
<dbReference type="PROSITE" id="PS50011">
    <property type="entry name" value="PROTEIN_KINASE_DOM"/>
    <property type="match status" value="1"/>
</dbReference>
<comment type="caution">
    <text evidence="5">The sequence shown here is derived from an EMBL/GenBank/DDBJ whole genome shotgun (WGS) entry which is preliminary data.</text>
</comment>
<dbReference type="SUPFAM" id="SSF56112">
    <property type="entry name" value="Protein kinase-like (PK-like)"/>
    <property type="match status" value="1"/>
</dbReference>